<dbReference type="AlphaFoldDB" id="A0A9W4SBW4"/>
<evidence type="ECO:0000313" key="2">
    <source>
        <dbReference type="Proteomes" id="UP001153678"/>
    </source>
</evidence>
<reference evidence="1" key="1">
    <citation type="submission" date="2022-08" db="EMBL/GenBank/DDBJ databases">
        <authorList>
            <person name="Kallberg Y."/>
            <person name="Tangrot J."/>
            <person name="Rosling A."/>
        </authorList>
    </citation>
    <scope>NUCLEOTIDE SEQUENCE</scope>
    <source>
        <strain evidence="1">Wild A</strain>
    </source>
</reference>
<comment type="caution">
    <text evidence="1">The sequence shown here is derived from an EMBL/GenBank/DDBJ whole genome shotgun (WGS) entry which is preliminary data.</text>
</comment>
<dbReference type="InterPro" id="IPR036397">
    <property type="entry name" value="RNaseH_sf"/>
</dbReference>
<dbReference type="Gene3D" id="3.30.420.10">
    <property type="entry name" value="Ribonuclease H-like superfamily/Ribonuclease H"/>
    <property type="match status" value="1"/>
</dbReference>
<organism evidence="1 2">
    <name type="scientific">Funneliformis geosporum</name>
    <dbReference type="NCBI Taxonomy" id="1117311"/>
    <lineage>
        <taxon>Eukaryota</taxon>
        <taxon>Fungi</taxon>
        <taxon>Fungi incertae sedis</taxon>
        <taxon>Mucoromycota</taxon>
        <taxon>Glomeromycotina</taxon>
        <taxon>Glomeromycetes</taxon>
        <taxon>Glomerales</taxon>
        <taxon>Glomeraceae</taxon>
        <taxon>Funneliformis</taxon>
    </lineage>
</organism>
<dbReference type="EMBL" id="CAMKVN010000077">
    <property type="protein sequence ID" value="CAI2163208.1"/>
    <property type="molecule type" value="Genomic_DNA"/>
</dbReference>
<evidence type="ECO:0000313" key="1">
    <source>
        <dbReference type="EMBL" id="CAI2163208.1"/>
    </source>
</evidence>
<gene>
    <name evidence="1" type="ORF">FWILDA_LOCUS954</name>
</gene>
<proteinExistence type="predicted"/>
<protein>
    <submittedName>
        <fullName evidence="1">1022_t:CDS:1</fullName>
    </submittedName>
</protein>
<dbReference type="GO" id="GO:0003676">
    <property type="term" value="F:nucleic acid binding"/>
    <property type="evidence" value="ECO:0007669"/>
    <property type="project" value="InterPro"/>
</dbReference>
<dbReference type="OrthoDB" id="2202254at2759"/>
<dbReference type="Proteomes" id="UP001153678">
    <property type="component" value="Unassembled WGS sequence"/>
</dbReference>
<name>A0A9W4SBW4_9GLOM</name>
<sequence>MVEKFNHTIDECLAKLIADKEKEWDKYVESVLFAYRIMKHNTTELSNYKNIKDALMERLFKIINLLEDDQQIALN</sequence>
<accession>A0A9W4SBW4</accession>
<keyword evidence="2" id="KW-1185">Reference proteome</keyword>